<organism evidence="1 2">
    <name type="scientific">Mya arenaria</name>
    <name type="common">Soft-shell clam</name>
    <dbReference type="NCBI Taxonomy" id="6604"/>
    <lineage>
        <taxon>Eukaryota</taxon>
        <taxon>Metazoa</taxon>
        <taxon>Spiralia</taxon>
        <taxon>Lophotrochozoa</taxon>
        <taxon>Mollusca</taxon>
        <taxon>Bivalvia</taxon>
        <taxon>Autobranchia</taxon>
        <taxon>Heteroconchia</taxon>
        <taxon>Euheterodonta</taxon>
        <taxon>Imparidentia</taxon>
        <taxon>Neoheterodontei</taxon>
        <taxon>Myida</taxon>
        <taxon>Myoidea</taxon>
        <taxon>Myidae</taxon>
        <taxon>Mya</taxon>
    </lineage>
</organism>
<accession>A0ABY7E1B8</accession>
<protein>
    <recommendedName>
        <fullName evidence="3">SWIM-type domain-containing protein</fullName>
    </recommendedName>
</protein>
<gene>
    <name evidence="1" type="ORF">MAR_010366</name>
</gene>
<reference evidence="1" key="1">
    <citation type="submission" date="2022-11" db="EMBL/GenBank/DDBJ databases">
        <title>Centuries of genome instability and evolution in soft-shell clam transmissible cancer (bioRxiv).</title>
        <authorList>
            <person name="Hart S.F.M."/>
            <person name="Yonemitsu M.A."/>
            <person name="Giersch R.M."/>
            <person name="Beal B.F."/>
            <person name="Arriagada G."/>
            <person name="Davis B.W."/>
            <person name="Ostrander E.A."/>
            <person name="Goff S.P."/>
            <person name="Metzger M.J."/>
        </authorList>
    </citation>
    <scope>NUCLEOTIDE SEQUENCE</scope>
    <source>
        <strain evidence="1">MELC-2E11</strain>
        <tissue evidence="1">Siphon/mantle</tissue>
    </source>
</reference>
<evidence type="ECO:0008006" key="3">
    <source>
        <dbReference type="Google" id="ProtNLM"/>
    </source>
</evidence>
<proteinExistence type="predicted"/>
<sequence>MYFNLNIYTIFQSSIDTGRLPTDWRNAFVAPIFKKGDVHLAENDRPVSLTCVTCKILEHVICKHILSHLERNNILTSLNHENIVERQTVNNTKCFVSVQCKTIRHKHSFFPNTIVDWNKLEDSVVCASTVNSFRKAVLHWD</sequence>
<name>A0ABY7E1B8_MYAAR</name>
<dbReference type="EMBL" id="CP111015">
    <property type="protein sequence ID" value="WAR03808.1"/>
    <property type="molecule type" value="Genomic_DNA"/>
</dbReference>
<evidence type="ECO:0000313" key="2">
    <source>
        <dbReference type="Proteomes" id="UP001164746"/>
    </source>
</evidence>
<evidence type="ECO:0000313" key="1">
    <source>
        <dbReference type="EMBL" id="WAR03808.1"/>
    </source>
</evidence>
<dbReference type="Proteomes" id="UP001164746">
    <property type="component" value="Chromosome 4"/>
</dbReference>
<keyword evidence="2" id="KW-1185">Reference proteome</keyword>
<dbReference type="PANTHER" id="PTHR33395">
    <property type="entry name" value="TRANSCRIPTASE, PUTATIVE-RELATED-RELATED"/>
    <property type="match status" value="1"/>
</dbReference>
<dbReference type="PANTHER" id="PTHR33395:SF22">
    <property type="entry name" value="REVERSE TRANSCRIPTASE DOMAIN-CONTAINING PROTEIN"/>
    <property type="match status" value="1"/>
</dbReference>